<dbReference type="AlphaFoldDB" id="A0A7H1NSP0"/>
<dbReference type="EMBL" id="CP060244">
    <property type="protein sequence ID" value="QNT78800.1"/>
    <property type="molecule type" value="Genomic_DNA"/>
</dbReference>
<organism evidence="1 2">
    <name type="scientific">Entomobacter blattae</name>
    <dbReference type="NCBI Taxonomy" id="2762277"/>
    <lineage>
        <taxon>Bacteria</taxon>
        <taxon>Pseudomonadati</taxon>
        <taxon>Pseudomonadota</taxon>
        <taxon>Alphaproteobacteria</taxon>
        <taxon>Acetobacterales</taxon>
        <taxon>Acetobacteraceae</taxon>
        <taxon>Entomobacter</taxon>
    </lineage>
</organism>
<gene>
    <name evidence="1" type="ORF">JGUZn3_15770</name>
</gene>
<protein>
    <submittedName>
        <fullName evidence="1">Uncharacterized protein</fullName>
    </submittedName>
</protein>
<accession>A0A7H1NSP0</accession>
<evidence type="ECO:0000313" key="1">
    <source>
        <dbReference type="EMBL" id="QNT78800.1"/>
    </source>
</evidence>
<proteinExistence type="predicted"/>
<evidence type="ECO:0000313" key="2">
    <source>
        <dbReference type="Proteomes" id="UP000516349"/>
    </source>
</evidence>
<dbReference type="Proteomes" id="UP000516349">
    <property type="component" value="Chromosome"/>
</dbReference>
<dbReference type="KEGG" id="ebla:JGUZn3_15770"/>
<name>A0A7H1NSP0_9PROT</name>
<sequence>MSEIIEFFFIFQIVKQKYSEYLMVLPEATSAKPEHLSYEFICIYKIAKAVQRLDKDAISDEFSGEPRMTLILPIL</sequence>
<reference evidence="1 2" key="1">
    <citation type="submission" date="2020-08" db="EMBL/GenBank/DDBJ databases">
        <title>Complete genome sequence of Entomobacter blattae G55GP.</title>
        <authorList>
            <person name="Poehlein A."/>
            <person name="Guzman J."/>
            <person name="Daniel R."/>
            <person name="Vilcinskas A."/>
        </authorList>
    </citation>
    <scope>NUCLEOTIDE SEQUENCE [LARGE SCALE GENOMIC DNA]</scope>
    <source>
        <strain evidence="1 2">G55GP</strain>
    </source>
</reference>
<keyword evidence="2" id="KW-1185">Reference proteome</keyword>